<feature type="region of interest" description="Disordered" evidence="11">
    <location>
        <begin position="372"/>
        <end position="419"/>
    </location>
</feature>
<keyword evidence="3" id="KW-0678">Repressor</keyword>
<keyword evidence="4" id="KW-1017">Isopeptide bond</keyword>
<evidence type="ECO:0000313" key="15">
    <source>
        <dbReference type="Proteomes" id="UP001591681"/>
    </source>
</evidence>
<dbReference type="EMBL" id="JBHFQA010000009">
    <property type="protein sequence ID" value="KAL2093438.1"/>
    <property type="molecule type" value="Genomic_DNA"/>
</dbReference>
<keyword evidence="7" id="KW-0090">Biological rhythms</keyword>
<evidence type="ECO:0000256" key="8">
    <source>
        <dbReference type="ARBA" id="ARBA00023125"/>
    </source>
</evidence>
<evidence type="ECO:0000256" key="9">
    <source>
        <dbReference type="ARBA" id="ARBA00023163"/>
    </source>
</evidence>
<keyword evidence="10" id="KW-0539">Nucleus</keyword>
<dbReference type="GO" id="GO:0005737">
    <property type="term" value="C:cytoplasm"/>
    <property type="evidence" value="ECO:0007669"/>
    <property type="project" value="UniProtKB-SubCell"/>
</dbReference>
<proteinExistence type="predicted"/>
<evidence type="ECO:0000256" key="7">
    <source>
        <dbReference type="ARBA" id="ARBA00023108"/>
    </source>
</evidence>
<evidence type="ECO:0000259" key="12">
    <source>
        <dbReference type="PROSITE" id="PS50888"/>
    </source>
</evidence>
<protein>
    <recommendedName>
        <fullName evidence="16">Class E basic helix-loop-helix protein 41</fullName>
    </recommendedName>
</protein>
<sequence length="419" mass="46440">MDERISRLQDRQYIDRADFLGVDYSSLYVCKSKRGMKREDGKDAYKLPHRLIEKKRRDRINECIAQLKDLLPEHLKLTTLGHLEKAVVLELTLKHLNALTAVTEQQHQKIIALQNGDRSMKSSFHADLEAFHSGFQACAKEVMQYLSKFENWTTREQRCAQLISHLHKVSTQFQPSAQLLQHQLQDRDGPKGDGQANCVPVIQRTQNTELNENDTDTDSGYGGEAERNDGKLDKGCESDKAQGAKGVKIKQEFGDDRTVKKPKMNWTGNGVASVDPANRPDLAFMNSLMGITGIGQQTPFCMPFYFINPSAAASYMPLFDKSNLEKYVYPAAAAALTGPFPWLYPGLPAQAAAAAAAFPGLAADKVSGFSMTSHLKDCPSPSEDMSNEPELGSPAEGDQSHENDDNDGNETIRNENDGT</sequence>
<dbReference type="Pfam" id="PF07527">
    <property type="entry name" value="Hairy_orange"/>
    <property type="match status" value="1"/>
</dbReference>
<evidence type="ECO:0000256" key="5">
    <source>
        <dbReference type="ARBA" id="ARBA00022843"/>
    </source>
</evidence>
<dbReference type="PROSITE" id="PS50888">
    <property type="entry name" value="BHLH"/>
    <property type="match status" value="1"/>
</dbReference>
<organism evidence="14 15">
    <name type="scientific">Coilia grayii</name>
    <name type="common">Gray's grenadier anchovy</name>
    <dbReference type="NCBI Taxonomy" id="363190"/>
    <lineage>
        <taxon>Eukaryota</taxon>
        <taxon>Metazoa</taxon>
        <taxon>Chordata</taxon>
        <taxon>Craniata</taxon>
        <taxon>Vertebrata</taxon>
        <taxon>Euteleostomi</taxon>
        <taxon>Actinopterygii</taxon>
        <taxon>Neopterygii</taxon>
        <taxon>Teleostei</taxon>
        <taxon>Clupei</taxon>
        <taxon>Clupeiformes</taxon>
        <taxon>Clupeoidei</taxon>
        <taxon>Engraulidae</taxon>
        <taxon>Coilinae</taxon>
        <taxon>Coilia</taxon>
    </lineage>
</organism>
<dbReference type="Gene3D" id="4.10.280.10">
    <property type="entry name" value="Helix-loop-helix DNA-binding domain"/>
    <property type="match status" value="1"/>
</dbReference>
<accession>A0ABD1K3E5</accession>
<dbReference type="InterPro" id="IPR003650">
    <property type="entry name" value="Orange_dom"/>
</dbReference>
<dbReference type="FunFam" id="4.10.280.10:FF:000020">
    <property type="entry name" value="class E basic helix-loop-helix protein 40"/>
    <property type="match status" value="1"/>
</dbReference>
<evidence type="ECO:0000256" key="11">
    <source>
        <dbReference type="SAM" id="MobiDB-lite"/>
    </source>
</evidence>
<dbReference type="PANTHER" id="PTHR10985">
    <property type="entry name" value="BASIC HELIX-LOOP-HELIX TRANSCRIPTION FACTOR, HES-RELATED"/>
    <property type="match status" value="1"/>
</dbReference>
<dbReference type="Pfam" id="PF00010">
    <property type="entry name" value="HLH"/>
    <property type="match status" value="1"/>
</dbReference>
<dbReference type="Gene3D" id="6.10.250.980">
    <property type="match status" value="1"/>
</dbReference>
<feature type="domain" description="Orange" evidence="13">
    <location>
        <begin position="131"/>
        <end position="166"/>
    </location>
</feature>
<keyword evidence="9" id="KW-0804">Transcription</keyword>
<dbReference type="SMART" id="SM00353">
    <property type="entry name" value="HLH"/>
    <property type="match status" value="1"/>
</dbReference>
<dbReference type="SUPFAM" id="SSF47459">
    <property type="entry name" value="HLH, helix-loop-helix DNA-binding domain"/>
    <property type="match status" value="1"/>
</dbReference>
<evidence type="ECO:0000259" key="13">
    <source>
        <dbReference type="PROSITE" id="PS51054"/>
    </source>
</evidence>
<dbReference type="InterPro" id="IPR011598">
    <property type="entry name" value="bHLH_dom"/>
</dbReference>
<dbReference type="GO" id="GO:0005634">
    <property type="term" value="C:nucleus"/>
    <property type="evidence" value="ECO:0007669"/>
    <property type="project" value="UniProtKB-SubCell"/>
</dbReference>
<dbReference type="AlphaFoldDB" id="A0ABD1K3E5"/>
<name>A0ABD1K3E5_9TELE</name>
<evidence type="ECO:0000256" key="6">
    <source>
        <dbReference type="ARBA" id="ARBA00023015"/>
    </source>
</evidence>
<evidence type="ECO:0000256" key="2">
    <source>
        <dbReference type="ARBA" id="ARBA00004496"/>
    </source>
</evidence>
<evidence type="ECO:0000256" key="10">
    <source>
        <dbReference type="ARBA" id="ARBA00023242"/>
    </source>
</evidence>
<keyword evidence="8" id="KW-0238">DNA-binding</keyword>
<evidence type="ECO:0000256" key="3">
    <source>
        <dbReference type="ARBA" id="ARBA00022491"/>
    </source>
</evidence>
<evidence type="ECO:0000256" key="1">
    <source>
        <dbReference type="ARBA" id="ARBA00004123"/>
    </source>
</evidence>
<dbReference type="PROSITE" id="PS51054">
    <property type="entry name" value="ORANGE"/>
    <property type="match status" value="1"/>
</dbReference>
<comment type="subcellular location">
    <subcellularLocation>
        <location evidence="2">Cytoplasm</location>
    </subcellularLocation>
    <subcellularLocation>
        <location evidence="1">Nucleus</location>
    </subcellularLocation>
</comment>
<dbReference type="CDD" id="cd19750">
    <property type="entry name" value="bHLH-O_DEC2"/>
    <property type="match status" value="1"/>
</dbReference>
<feature type="domain" description="BHLH" evidence="12">
    <location>
        <begin position="44"/>
        <end position="99"/>
    </location>
</feature>
<reference evidence="14 15" key="1">
    <citation type="submission" date="2024-09" db="EMBL/GenBank/DDBJ databases">
        <title>A chromosome-level genome assembly of Gray's grenadier anchovy, Coilia grayii.</title>
        <authorList>
            <person name="Fu Z."/>
        </authorList>
    </citation>
    <scope>NUCLEOTIDE SEQUENCE [LARGE SCALE GENOMIC DNA]</scope>
    <source>
        <strain evidence="14">G4</strain>
        <tissue evidence="14">Muscle</tissue>
    </source>
</reference>
<dbReference type="InterPro" id="IPR050370">
    <property type="entry name" value="HES_HEY"/>
</dbReference>
<gene>
    <name evidence="14" type="ORF">ACEWY4_010750</name>
</gene>
<feature type="compositionally biased region" description="Basic and acidic residues" evidence="11">
    <location>
        <begin position="410"/>
        <end position="419"/>
    </location>
</feature>
<dbReference type="InterPro" id="IPR036638">
    <property type="entry name" value="HLH_DNA-bd_sf"/>
</dbReference>
<keyword evidence="15" id="KW-1185">Reference proteome</keyword>
<evidence type="ECO:0008006" key="16">
    <source>
        <dbReference type="Google" id="ProtNLM"/>
    </source>
</evidence>
<comment type="caution">
    <text evidence="14">The sequence shown here is derived from an EMBL/GenBank/DDBJ whole genome shotgun (WGS) entry which is preliminary data.</text>
</comment>
<dbReference type="GO" id="GO:0003677">
    <property type="term" value="F:DNA binding"/>
    <property type="evidence" value="ECO:0007669"/>
    <property type="project" value="UniProtKB-KW"/>
</dbReference>
<feature type="compositionally biased region" description="Basic and acidic residues" evidence="11">
    <location>
        <begin position="224"/>
        <end position="242"/>
    </location>
</feature>
<dbReference type="SUPFAM" id="SSF158457">
    <property type="entry name" value="Orange domain-like"/>
    <property type="match status" value="1"/>
</dbReference>
<dbReference type="Proteomes" id="UP001591681">
    <property type="component" value="Unassembled WGS sequence"/>
</dbReference>
<dbReference type="SMART" id="SM00511">
    <property type="entry name" value="ORANGE"/>
    <property type="match status" value="1"/>
</dbReference>
<feature type="region of interest" description="Disordered" evidence="11">
    <location>
        <begin position="208"/>
        <end position="244"/>
    </location>
</feature>
<keyword evidence="6" id="KW-0805">Transcription regulation</keyword>
<dbReference type="GO" id="GO:0048511">
    <property type="term" value="P:rhythmic process"/>
    <property type="evidence" value="ECO:0007669"/>
    <property type="project" value="UniProtKB-KW"/>
</dbReference>
<keyword evidence="5" id="KW-0832">Ubl conjugation</keyword>
<evidence type="ECO:0000256" key="4">
    <source>
        <dbReference type="ARBA" id="ARBA00022499"/>
    </source>
</evidence>
<evidence type="ECO:0000313" key="14">
    <source>
        <dbReference type="EMBL" id="KAL2093438.1"/>
    </source>
</evidence>